<evidence type="ECO:0000256" key="5">
    <source>
        <dbReference type="ARBA" id="ARBA00022723"/>
    </source>
</evidence>
<feature type="binding site" evidence="9">
    <location>
        <position position="121"/>
    </location>
    <ligand>
        <name>substrate</name>
    </ligand>
</feature>
<evidence type="ECO:0000256" key="8">
    <source>
        <dbReference type="ARBA" id="ARBA00023235"/>
    </source>
</evidence>
<dbReference type="GO" id="GO:0006007">
    <property type="term" value="P:glucose catabolic process"/>
    <property type="evidence" value="ECO:0007669"/>
    <property type="project" value="InterPro"/>
</dbReference>
<evidence type="ECO:0000256" key="12">
    <source>
        <dbReference type="PIRSR" id="PIRSR001492-3"/>
    </source>
</evidence>
<keyword evidence="6 9" id="KW-0324">Glycolysis</keyword>
<dbReference type="InterPro" id="IPR005995">
    <property type="entry name" value="Pgm_bpd_ind"/>
</dbReference>
<dbReference type="PANTHER" id="PTHR31637:SF0">
    <property type="entry name" value="2,3-BISPHOSPHOGLYCERATE-INDEPENDENT PHOSPHOGLYCERATE MUTASE"/>
    <property type="match status" value="1"/>
</dbReference>
<feature type="binding site" evidence="9 12">
    <location>
        <position position="10"/>
    </location>
    <ligand>
        <name>Mn(2+)</name>
        <dbReference type="ChEBI" id="CHEBI:29035"/>
        <label>2</label>
    </ligand>
</feature>
<dbReference type="Pfam" id="PF01676">
    <property type="entry name" value="Metalloenzyme"/>
    <property type="match status" value="1"/>
</dbReference>
<dbReference type="InterPro" id="IPR006124">
    <property type="entry name" value="Metalloenzyme"/>
</dbReference>
<evidence type="ECO:0000256" key="6">
    <source>
        <dbReference type="ARBA" id="ARBA00023152"/>
    </source>
</evidence>
<feature type="binding site" evidence="9 12">
    <location>
        <position position="401"/>
    </location>
    <ligand>
        <name>Mn(2+)</name>
        <dbReference type="ChEBI" id="CHEBI:29035"/>
        <label>1</label>
    </ligand>
</feature>
<dbReference type="Proteomes" id="UP000231648">
    <property type="component" value="Unassembled WGS sequence"/>
</dbReference>
<organism evidence="15 16">
    <name type="scientific">Candidatus Portnoybacteria bacterium CG10_big_fil_rev_8_21_14_0_10_38_18</name>
    <dbReference type="NCBI Taxonomy" id="1974813"/>
    <lineage>
        <taxon>Bacteria</taxon>
        <taxon>Candidatus Portnoyibacteriota</taxon>
    </lineage>
</organism>
<accession>A0A2M8KC33</accession>
<dbReference type="AlphaFoldDB" id="A0A2M8KC33"/>
<evidence type="ECO:0000256" key="1">
    <source>
        <dbReference type="ARBA" id="ARBA00000370"/>
    </source>
</evidence>
<comment type="subunit">
    <text evidence="9">Monomer.</text>
</comment>
<keyword evidence="8 9" id="KW-0413">Isomerase</keyword>
<feature type="active site" description="Phosphoserine intermediate" evidence="9 11">
    <location>
        <position position="60"/>
    </location>
</feature>
<dbReference type="PANTHER" id="PTHR31637">
    <property type="entry name" value="2,3-BISPHOSPHOGLYCERATE-INDEPENDENT PHOSPHOGLYCERATE MUTASE"/>
    <property type="match status" value="1"/>
</dbReference>
<sequence>MKPIVLAIIDGWGIGSSIKNNPIAQAKIPNLKRVEKNYPACSLQSSGIAVGLPWNEAGNSEIGHLVIGSGQIVYQYLPRISMDIKNGKFFHNLALLKTIEHIRKNNSTLHMMGLISSGNVHSYLEHVYGLLELARQKNIEKLCLHLFTDGKDAPLKEGKKILTNLQEKLKNTNWKIATLIGRFYAMDRNGNWDRTKKAYNLMTQGIGEKTRDPIEKLKEYYNQDITDTYIEPIVVVDENQEPVGLIKNDDAIIFFNFREDSARQLTRAFVLENFDKFPRQFINNLFFCTMTQYDKKLPTEVAYPPIEVKNHLTEVLGQLKKKVLKVAETEKYAHLTYFFNGGKEELCPYEDRQLIPSKIVSHYEENPEMQADKVTDAVIKGIKDKYDLIVLNYANPDMIGHTGDMEASIKAVEIVDKQIGRLIGMAEYGECILIITSDHGHVEEMVNLQTGEPMTEHTANPVPLYLVGEEFKLEKPRTRDEVEKLYYEPRGILCDIAPTILDLMKIPRPSEMTGESLLKILK</sequence>
<comment type="similarity">
    <text evidence="4 9">Belongs to the BPG-independent phosphoglycerate mutase family.</text>
</comment>
<feature type="binding site" evidence="9">
    <location>
        <position position="331"/>
    </location>
    <ligand>
        <name>substrate</name>
    </ligand>
</feature>
<evidence type="ECO:0000256" key="3">
    <source>
        <dbReference type="ARBA" id="ARBA00004798"/>
    </source>
</evidence>
<dbReference type="InterPro" id="IPR036646">
    <property type="entry name" value="PGAM_B_sf"/>
</dbReference>
<feature type="binding site" evidence="9">
    <location>
        <position position="182"/>
    </location>
    <ligand>
        <name>substrate</name>
    </ligand>
</feature>
<evidence type="ECO:0000256" key="9">
    <source>
        <dbReference type="HAMAP-Rule" id="MF_01038"/>
    </source>
</evidence>
<evidence type="ECO:0000313" key="15">
    <source>
        <dbReference type="EMBL" id="PJE57478.1"/>
    </source>
</evidence>
<comment type="catalytic activity">
    <reaction evidence="1 9">
        <text>(2R)-2-phosphoglycerate = (2R)-3-phosphoglycerate</text>
        <dbReference type="Rhea" id="RHEA:15901"/>
        <dbReference type="ChEBI" id="CHEBI:58272"/>
        <dbReference type="ChEBI" id="CHEBI:58289"/>
        <dbReference type="EC" id="5.4.2.12"/>
    </reaction>
</comment>
<dbReference type="PIRSF" id="PIRSF001492">
    <property type="entry name" value="IPGAM"/>
    <property type="match status" value="1"/>
</dbReference>
<dbReference type="Gene3D" id="3.40.720.10">
    <property type="entry name" value="Alkaline Phosphatase, subunit A"/>
    <property type="match status" value="1"/>
</dbReference>
<dbReference type="CDD" id="cd16010">
    <property type="entry name" value="iPGM"/>
    <property type="match status" value="1"/>
</dbReference>
<dbReference type="HAMAP" id="MF_01038">
    <property type="entry name" value="GpmI"/>
    <property type="match status" value="1"/>
</dbReference>
<name>A0A2M8KC33_9BACT</name>
<comment type="caution">
    <text evidence="9">Lacks conserved residue(s) required for the propagation of feature annotation.</text>
</comment>
<feature type="domain" description="Metalloenzyme" evidence="13">
    <location>
        <begin position="2"/>
        <end position="506"/>
    </location>
</feature>
<dbReference type="SUPFAM" id="SSF64158">
    <property type="entry name" value="2,3-Bisphosphoglycerate-independent phosphoglycerate mutase, substrate-binding domain"/>
    <property type="match status" value="1"/>
</dbReference>
<gene>
    <name evidence="9" type="primary">gpmI</name>
    <name evidence="15" type="ORF">COU82_01820</name>
</gene>
<feature type="binding site" evidence="9 12">
    <location>
        <position position="439"/>
    </location>
    <ligand>
        <name>Mn(2+)</name>
        <dbReference type="ChEBI" id="CHEBI:29035"/>
        <label>2</label>
    </ligand>
</feature>
<dbReference type="GO" id="GO:0005829">
    <property type="term" value="C:cytosol"/>
    <property type="evidence" value="ECO:0007669"/>
    <property type="project" value="TreeGrafter"/>
</dbReference>
<feature type="binding site" evidence="9 12">
    <location>
        <position position="60"/>
    </location>
    <ligand>
        <name>Mn(2+)</name>
        <dbReference type="ChEBI" id="CHEBI:29035"/>
        <label>2</label>
    </ligand>
</feature>
<dbReference type="GO" id="GO:0030145">
    <property type="term" value="F:manganese ion binding"/>
    <property type="evidence" value="ECO:0007669"/>
    <property type="project" value="UniProtKB-UniRule"/>
</dbReference>
<feature type="binding site" evidence="9 12">
    <location>
        <position position="397"/>
    </location>
    <ligand>
        <name>Mn(2+)</name>
        <dbReference type="ChEBI" id="CHEBI:29035"/>
        <label>1</label>
    </ligand>
</feature>
<protein>
    <recommendedName>
        <fullName evidence="9 10">2,3-bisphosphoglycerate-independent phosphoglycerate mutase</fullName>
        <shortName evidence="9">BPG-independent PGAM</shortName>
        <shortName evidence="9">Phosphoglyceromutase</shortName>
        <shortName evidence="9">iPGM</shortName>
        <ecNumber evidence="9 10">5.4.2.12</ecNumber>
    </recommendedName>
</protein>
<dbReference type="FunFam" id="3.40.1450.10:FF:000002">
    <property type="entry name" value="2,3-bisphosphoglycerate-independent phosphoglycerate mutase"/>
    <property type="match status" value="1"/>
</dbReference>
<dbReference type="InterPro" id="IPR011258">
    <property type="entry name" value="BPG-indep_PGM_N"/>
</dbReference>
<dbReference type="EMBL" id="PFDX01000020">
    <property type="protein sequence ID" value="PJE57478.1"/>
    <property type="molecule type" value="Genomic_DNA"/>
</dbReference>
<dbReference type="NCBIfam" id="TIGR01307">
    <property type="entry name" value="pgm_bpd_ind"/>
    <property type="match status" value="1"/>
</dbReference>
<comment type="cofactor">
    <cofactor evidence="9">
        <name>Mn(2+)</name>
        <dbReference type="ChEBI" id="CHEBI:29035"/>
    </cofactor>
    <text evidence="9">Binds 2 manganese ions per subunit.</text>
</comment>
<keyword evidence="7 9" id="KW-0464">Manganese</keyword>
<dbReference type="Pfam" id="PF06415">
    <property type="entry name" value="iPGM_N"/>
    <property type="match status" value="1"/>
</dbReference>
<feature type="binding site" evidence="9 12">
    <location>
        <position position="438"/>
    </location>
    <ligand>
        <name>Mn(2+)</name>
        <dbReference type="ChEBI" id="CHEBI:29035"/>
        <label>2</label>
    </ligand>
</feature>
<dbReference type="Gene3D" id="3.40.1450.10">
    <property type="entry name" value="BPG-independent phosphoglycerate mutase, domain B"/>
    <property type="match status" value="1"/>
</dbReference>
<evidence type="ECO:0000256" key="10">
    <source>
        <dbReference type="NCBIfam" id="TIGR01307"/>
    </source>
</evidence>
<evidence type="ECO:0000256" key="2">
    <source>
        <dbReference type="ARBA" id="ARBA00002315"/>
    </source>
</evidence>
<dbReference type="GO" id="GO:0004619">
    <property type="term" value="F:phosphoglycerate mutase activity"/>
    <property type="evidence" value="ECO:0007669"/>
    <property type="project" value="UniProtKB-UniRule"/>
</dbReference>
<dbReference type="UniPathway" id="UPA00109">
    <property type="reaction ID" value="UER00186"/>
</dbReference>
<feature type="domain" description="BPG-independent PGAM N-terminal" evidence="14">
    <location>
        <begin position="80"/>
        <end position="295"/>
    </location>
</feature>
<evidence type="ECO:0000259" key="14">
    <source>
        <dbReference type="Pfam" id="PF06415"/>
    </source>
</evidence>
<comment type="function">
    <text evidence="2 9">Catalyzes the interconversion of 2-phosphoglycerate and 3-phosphoglycerate.</text>
</comment>
<dbReference type="SUPFAM" id="SSF53649">
    <property type="entry name" value="Alkaline phosphatase-like"/>
    <property type="match status" value="1"/>
</dbReference>
<evidence type="ECO:0000256" key="7">
    <source>
        <dbReference type="ARBA" id="ARBA00023211"/>
    </source>
</evidence>
<feature type="binding site" evidence="9 12">
    <location>
        <position position="457"/>
    </location>
    <ligand>
        <name>Mn(2+)</name>
        <dbReference type="ChEBI" id="CHEBI:29035"/>
        <label>1</label>
    </ligand>
</feature>
<evidence type="ECO:0000259" key="13">
    <source>
        <dbReference type="Pfam" id="PF01676"/>
    </source>
</evidence>
<evidence type="ECO:0000313" key="16">
    <source>
        <dbReference type="Proteomes" id="UP000231648"/>
    </source>
</evidence>
<proteinExistence type="inferred from homology"/>
<dbReference type="InterPro" id="IPR017850">
    <property type="entry name" value="Alkaline_phosphatase_core_sf"/>
</dbReference>
<keyword evidence="5 9" id="KW-0479">Metal-binding</keyword>
<dbReference type="GO" id="GO:0006096">
    <property type="term" value="P:glycolytic process"/>
    <property type="evidence" value="ECO:0007669"/>
    <property type="project" value="UniProtKB-UniRule"/>
</dbReference>
<comment type="caution">
    <text evidence="15">The sequence shown here is derived from an EMBL/GenBank/DDBJ whole genome shotgun (WGS) entry which is preliminary data.</text>
</comment>
<dbReference type="EC" id="5.4.2.12" evidence="9 10"/>
<reference evidence="16" key="1">
    <citation type="submission" date="2017-09" db="EMBL/GenBank/DDBJ databases">
        <title>Depth-based differentiation of microbial function through sediment-hosted aquifers and enrichment of novel symbionts in the deep terrestrial subsurface.</title>
        <authorList>
            <person name="Probst A.J."/>
            <person name="Ladd B."/>
            <person name="Jarett J.K."/>
            <person name="Geller-Mcgrath D.E."/>
            <person name="Sieber C.M.K."/>
            <person name="Emerson J.B."/>
            <person name="Anantharaman K."/>
            <person name="Thomas B.C."/>
            <person name="Malmstrom R."/>
            <person name="Stieglmeier M."/>
            <person name="Klingl A."/>
            <person name="Woyke T."/>
            <person name="Ryan C.M."/>
            <person name="Banfield J.F."/>
        </authorList>
    </citation>
    <scope>NUCLEOTIDE SEQUENCE [LARGE SCALE GENOMIC DNA]</scope>
</reference>
<feature type="binding site" evidence="9">
    <location>
        <position position="188"/>
    </location>
    <ligand>
        <name>substrate</name>
    </ligand>
</feature>
<comment type="pathway">
    <text evidence="3 9">Carbohydrate degradation; glycolysis; pyruvate from D-glyceraldehyde 3-phosphate: step 3/5.</text>
</comment>
<evidence type="ECO:0000256" key="11">
    <source>
        <dbReference type="PIRSR" id="PIRSR001492-1"/>
    </source>
</evidence>
<evidence type="ECO:0000256" key="4">
    <source>
        <dbReference type="ARBA" id="ARBA00008819"/>
    </source>
</evidence>